<organism evidence="1 2">
    <name type="scientific">Pendulispora brunnea</name>
    <dbReference type="NCBI Taxonomy" id="2905690"/>
    <lineage>
        <taxon>Bacteria</taxon>
        <taxon>Pseudomonadati</taxon>
        <taxon>Myxococcota</taxon>
        <taxon>Myxococcia</taxon>
        <taxon>Myxococcales</taxon>
        <taxon>Sorangiineae</taxon>
        <taxon>Pendulisporaceae</taxon>
        <taxon>Pendulispora</taxon>
    </lineage>
</organism>
<dbReference type="EMBL" id="CP089982">
    <property type="protein sequence ID" value="WXA98044.1"/>
    <property type="molecule type" value="Genomic_DNA"/>
</dbReference>
<name>A0ABZ2KJ20_9BACT</name>
<dbReference type="Pfam" id="PF21813">
    <property type="entry name" value="DUF6882"/>
    <property type="match status" value="1"/>
</dbReference>
<evidence type="ECO:0000313" key="1">
    <source>
        <dbReference type="EMBL" id="WXA98044.1"/>
    </source>
</evidence>
<proteinExistence type="predicted"/>
<protein>
    <submittedName>
        <fullName evidence="1">Uncharacterized protein</fullName>
    </submittedName>
</protein>
<dbReference type="RefSeq" id="WP_394848661.1">
    <property type="nucleotide sequence ID" value="NZ_CP089982.1"/>
</dbReference>
<reference evidence="1 2" key="1">
    <citation type="submission" date="2021-12" db="EMBL/GenBank/DDBJ databases">
        <title>Discovery of the Pendulisporaceae a myxobacterial family with distinct sporulation behavior and unique specialized metabolism.</title>
        <authorList>
            <person name="Garcia R."/>
            <person name="Popoff A."/>
            <person name="Bader C.D."/>
            <person name="Loehr J."/>
            <person name="Walesch S."/>
            <person name="Walt C."/>
            <person name="Boldt J."/>
            <person name="Bunk B."/>
            <person name="Haeckl F.J.F.P.J."/>
            <person name="Gunesch A.P."/>
            <person name="Birkelbach J."/>
            <person name="Nuebel U."/>
            <person name="Pietschmann T."/>
            <person name="Bach T."/>
            <person name="Mueller R."/>
        </authorList>
    </citation>
    <scope>NUCLEOTIDE SEQUENCE [LARGE SCALE GENOMIC DNA]</scope>
    <source>
        <strain evidence="1 2">MSr12523</strain>
    </source>
</reference>
<dbReference type="Proteomes" id="UP001379533">
    <property type="component" value="Chromosome"/>
</dbReference>
<keyword evidence="2" id="KW-1185">Reference proteome</keyword>
<evidence type="ECO:0000313" key="2">
    <source>
        <dbReference type="Proteomes" id="UP001379533"/>
    </source>
</evidence>
<sequence>MGAGDQGHLKADIFLFPEERNLRIFTCDNVVQGRIDARNVFHQDDGDWQFLCGGDHGEDGDVEDRIHIACLECTVARDPTLNAISKMPRGHHAVRKGRGEPWFVWQDGGEEALGRAEGDSENYVTYVTESSAWLGRRQDAMHAQFGIRDAKTWHYDQDTGLFTFTFADRPPVLADFEKVGSVSTRSNTWLWSWANESTEPRLTLGAQRARDFGRERDWLPLWLADYAADEVDGWEMSAIVARLTNAEGCYRAPSDWLYLYFTLRNLRCAD</sequence>
<accession>A0ABZ2KJ20</accession>
<gene>
    <name evidence="1" type="ORF">LZC95_14530</name>
</gene>
<dbReference type="InterPro" id="IPR049249">
    <property type="entry name" value="DUF6882"/>
</dbReference>